<gene>
    <name evidence="2" type="ORF">RJ639_006111</name>
</gene>
<protein>
    <recommendedName>
        <fullName evidence="1">FAR1 domain-containing protein</fullName>
    </recommendedName>
</protein>
<proteinExistence type="predicted"/>
<keyword evidence="3" id="KW-1185">Reference proteome</keyword>
<comment type="caution">
    <text evidence="2">The sequence shown here is derived from an EMBL/GenBank/DDBJ whole genome shotgun (WGS) entry which is preliminary data.</text>
</comment>
<dbReference type="InterPro" id="IPR004330">
    <property type="entry name" value="FAR1_DNA_bnd_dom"/>
</dbReference>
<feature type="domain" description="FAR1" evidence="1">
    <location>
        <begin position="48"/>
        <end position="98"/>
    </location>
</feature>
<reference evidence="2" key="1">
    <citation type="submission" date="2022-12" db="EMBL/GenBank/DDBJ databases">
        <title>Draft genome assemblies for two species of Escallonia (Escalloniales).</title>
        <authorList>
            <person name="Chanderbali A."/>
            <person name="Dervinis C."/>
            <person name="Anghel I."/>
            <person name="Soltis D."/>
            <person name="Soltis P."/>
            <person name="Zapata F."/>
        </authorList>
    </citation>
    <scope>NUCLEOTIDE SEQUENCE</scope>
    <source>
        <strain evidence="2">UCBG64.0493</strain>
        <tissue evidence="2">Leaf</tissue>
    </source>
</reference>
<name>A0AA89AZX1_9ASTE</name>
<evidence type="ECO:0000313" key="2">
    <source>
        <dbReference type="EMBL" id="KAK3017506.1"/>
    </source>
</evidence>
<dbReference type="AlphaFoldDB" id="A0AA89AZX1"/>
<dbReference type="PANTHER" id="PTHR46328:SF34">
    <property type="entry name" value="PROTEIN FAR1-RELATED SEQUENCE 5-LIKE"/>
    <property type="match status" value="1"/>
</dbReference>
<evidence type="ECO:0000313" key="3">
    <source>
        <dbReference type="Proteomes" id="UP001188597"/>
    </source>
</evidence>
<evidence type="ECO:0000259" key="1">
    <source>
        <dbReference type="Pfam" id="PF03101"/>
    </source>
</evidence>
<dbReference type="Proteomes" id="UP001188597">
    <property type="component" value="Unassembled WGS sequence"/>
</dbReference>
<accession>A0AA89AZX1</accession>
<dbReference type="EMBL" id="JAVXUP010000998">
    <property type="protein sequence ID" value="KAK3017506.1"/>
    <property type="molecule type" value="Genomic_DNA"/>
</dbReference>
<dbReference type="Pfam" id="PF03101">
    <property type="entry name" value="FAR1"/>
    <property type="match status" value="1"/>
</dbReference>
<dbReference type="PANTHER" id="PTHR46328">
    <property type="entry name" value="FAR-RED IMPAIRED RESPONSIVE (FAR1) FAMILY PROTEIN-RELATED"/>
    <property type="match status" value="1"/>
</dbReference>
<organism evidence="2 3">
    <name type="scientific">Escallonia herrerae</name>
    <dbReference type="NCBI Taxonomy" id="1293975"/>
    <lineage>
        <taxon>Eukaryota</taxon>
        <taxon>Viridiplantae</taxon>
        <taxon>Streptophyta</taxon>
        <taxon>Embryophyta</taxon>
        <taxon>Tracheophyta</taxon>
        <taxon>Spermatophyta</taxon>
        <taxon>Magnoliopsida</taxon>
        <taxon>eudicotyledons</taxon>
        <taxon>Gunneridae</taxon>
        <taxon>Pentapetalae</taxon>
        <taxon>asterids</taxon>
        <taxon>campanulids</taxon>
        <taxon>Escalloniales</taxon>
        <taxon>Escalloniaceae</taxon>
        <taxon>Escallonia</taxon>
    </lineage>
</organism>
<sequence length="111" mass="12922">MDQQPDVNEQEVDDVCILQSRQFNVHGGNVHEVPKLGMEFDSEQHAFDYYSEYAHRVGFNVKKQHVKKRDGIVMRTLCDSKQGERDIDKRQSVNYKVRVRTNENLTVPSNA</sequence>